<dbReference type="PANTHER" id="PTHR30040">
    <property type="entry name" value="THIAMINE BIOSYNTHESIS LIPOPROTEIN APBE"/>
    <property type="match status" value="1"/>
</dbReference>
<sequence length="298" mass="34629">MTYQKIKFLMWTEITITIFWKDNTDGDIENIFEIFHALELEFSRFIPNSSLSIVNKNRTGVVSDAFIDILKKCKEIYTDTDSYFNPLINLSQIGYSKDFHSNEFIKQEAINVNLNLEKIEIKGNQITLQEGQNLDFGGIVKWYGVDRAKEYLDSRWYKNYIIDAWGDIYTAWSAEDWKKIVVGIDSPFIKENIFATLEVENKAIATSGNYKRKWKIENQEYNHIINPITASNNNEIISITLITDKCYLGDAYATACIAMGIEKTLAFLKKNRIEGVIICTDQKTYTTEWMKKYNIQVI</sequence>
<evidence type="ECO:0000256" key="11">
    <source>
        <dbReference type="PIRSR" id="PIRSR006268-2"/>
    </source>
</evidence>
<keyword evidence="6 10" id="KW-0274">FAD</keyword>
<feature type="binding site" evidence="11">
    <location>
        <position position="250"/>
    </location>
    <ligand>
        <name>Mg(2+)</name>
        <dbReference type="ChEBI" id="CHEBI:18420"/>
    </ligand>
</feature>
<evidence type="ECO:0000256" key="4">
    <source>
        <dbReference type="ARBA" id="ARBA00022679"/>
    </source>
</evidence>
<evidence type="ECO:0000256" key="9">
    <source>
        <dbReference type="ARBA" id="ARBA00048540"/>
    </source>
</evidence>
<proteinExistence type="inferred from homology"/>
<dbReference type="Pfam" id="PF02424">
    <property type="entry name" value="ApbE"/>
    <property type="match status" value="1"/>
</dbReference>
<keyword evidence="4 10" id="KW-0808">Transferase</keyword>
<comment type="caution">
    <text evidence="12">The sequence shown here is derived from an EMBL/GenBank/DDBJ whole genome shotgun (WGS) entry which is preliminary data.</text>
</comment>
<evidence type="ECO:0000256" key="7">
    <source>
        <dbReference type="ARBA" id="ARBA00022842"/>
    </source>
</evidence>
<comment type="cofactor">
    <cofactor evidence="11">
        <name>Mg(2+)</name>
        <dbReference type="ChEBI" id="CHEBI:18420"/>
    </cofactor>
    <cofactor evidence="11">
        <name>Mn(2+)</name>
        <dbReference type="ChEBI" id="CHEBI:29035"/>
    </cofactor>
    <text evidence="11">Magnesium. Can also use manganese.</text>
</comment>
<name>K1XJ44_9BACT</name>
<dbReference type="PANTHER" id="PTHR30040:SF2">
    <property type="entry name" value="FAD:PROTEIN FMN TRANSFERASE"/>
    <property type="match status" value="1"/>
</dbReference>
<dbReference type="Gene3D" id="3.10.520.10">
    <property type="entry name" value="ApbE-like domains"/>
    <property type="match status" value="1"/>
</dbReference>
<evidence type="ECO:0000256" key="3">
    <source>
        <dbReference type="ARBA" id="ARBA00022630"/>
    </source>
</evidence>
<feature type="binding site" evidence="11">
    <location>
        <position position="254"/>
    </location>
    <ligand>
        <name>Mg(2+)</name>
        <dbReference type="ChEBI" id="CHEBI:18420"/>
    </ligand>
</feature>
<organism evidence="12">
    <name type="scientific">uncultured bacterium</name>
    <name type="common">gcode 4</name>
    <dbReference type="NCBI Taxonomy" id="1234023"/>
    <lineage>
        <taxon>Bacteria</taxon>
        <taxon>environmental samples</taxon>
    </lineage>
</organism>
<keyword evidence="3 10" id="KW-0285">Flavoprotein</keyword>
<dbReference type="AlphaFoldDB" id="K1XJ44"/>
<dbReference type="PIRSF" id="PIRSF006268">
    <property type="entry name" value="ApbE"/>
    <property type="match status" value="1"/>
</dbReference>
<dbReference type="InterPro" id="IPR003374">
    <property type="entry name" value="ApbE-like_sf"/>
</dbReference>
<keyword evidence="12" id="KW-0449">Lipoprotein</keyword>
<comment type="similarity">
    <text evidence="10">Belongs to the ApbE family.</text>
</comment>
<dbReference type="InterPro" id="IPR024932">
    <property type="entry name" value="ApbE"/>
</dbReference>
<evidence type="ECO:0000256" key="10">
    <source>
        <dbReference type="PIRNR" id="PIRNR006268"/>
    </source>
</evidence>
<gene>
    <name evidence="12" type="ORF">ACD_80C00102G0009</name>
</gene>
<evidence type="ECO:0000256" key="6">
    <source>
        <dbReference type="ARBA" id="ARBA00022827"/>
    </source>
</evidence>
<evidence type="ECO:0000256" key="8">
    <source>
        <dbReference type="ARBA" id="ARBA00031306"/>
    </source>
</evidence>
<evidence type="ECO:0000256" key="2">
    <source>
        <dbReference type="ARBA" id="ARBA00016337"/>
    </source>
</evidence>
<evidence type="ECO:0000256" key="1">
    <source>
        <dbReference type="ARBA" id="ARBA00011955"/>
    </source>
</evidence>
<reference evidence="12" key="1">
    <citation type="journal article" date="2012" name="Science">
        <title>Fermentation, hydrogen, and sulfur metabolism in multiple uncultivated bacterial phyla.</title>
        <authorList>
            <person name="Wrighton K.C."/>
            <person name="Thomas B.C."/>
            <person name="Sharon I."/>
            <person name="Miller C.S."/>
            <person name="Castelle C.J."/>
            <person name="VerBerkmoes N.C."/>
            <person name="Wilkins M.J."/>
            <person name="Hettich R.L."/>
            <person name="Lipton M.S."/>
            <person name="Williams K.H."/>
            <person name="Long P.E."/>
            <person name="Banfield J.F."/>
        </authorList>
    </citation>
    <scope>NUCLEOTIDE SEQUENCE [LARGE SCALE GENOMIC DNA]</scope>
</reference>
<evidence type="ECO:0000313" key="12">
    <source>
        <dbReference type="EMBL" id="EKD25217.1"/>
    </source>
</evidence>
<keyword evidence="7 10" id="KW-0460">Magnesium</keyword>
<comment type="catalytic activity">
    <reaction evidence="9 10">
        <text>L-threonyl-[protein] + FAD = FMN-L-threonyl-[protein] + AMP + H(+)</text>
        <dbReference type="Rhea" id="RHEA:36847"/>
        <dbReference type="Rhea" id="RHEA-COMP:11060"/>
        <dbReference type="Rhea" id="RHEA-COMP:11061"/>
        <dbReference type="ChEBI" id="CHEBI:15378"/>
        <dbReference type="ChEBI" id="CHEBI:30013"/>
        <dbReference type="ChEBI" id="CHEBI:57692"/>
        <dbReference type="ChEBI" id="CHEBI:74257"/>
        <dbReference type="ChEBI" id="CHEBI:456215"/>
        <dbReference type="EC" id="2.7.1.180"/>
    </reaction>
</comment>
<accession>K1XJ44</accession>
<dbReference type="GO" id="GO:0016740">
    <property type="term" value="F:transferase activity"/>
    <property type="evidence" value="ECO:0007669"/>
    <property type="project" value="UniProtKB-UniRule"/>
</dbReference>
<feature type="binding site" evidence="11">
    <location>
        <position position="138"/>
    </location>
    <ligand>
        <name>Mg(2+)</name>
        <dbReference type="ChEBI" id="CHEBI:18420"/>
    </ligand>
</feature>
<dbReference type="EMBL" id="AMFJ01036109">
    <property type="protein sequence ID" value="EKD25217.1"/>
    <property type="molecule type" value="Genomic_DNA"/>
</dbReference>
<dbReference type="SUPFAM" id="SSF143631">
    <property type="entry name" value="ApbE-like"/>
    <property type="match status" value="1"/>
</dbReference>
<evidence type="ECO:0000256" key="5">
    <source>
        <dbReference type="ARBA" id="ARBA00022723"/>
    </source>
</evidence>
<dbReference type="GO" id="GO:0046872">
    <property type="term" value="F:metal ion binding"/>
    <property type="evidence" value="ECO:0007669"/>
    <property type="project" value="UniProtKB-UniRule"/>
</dbReference>
<dbReference type="EC" id="2.7.1.180" evidence="1 10"/>
<protein>
    <recommendedName>
        <fullName evidence="2 10">FAD:protein FMN transferase</fullName>
        <ecNumber evidence="1 10">2.7.1.180</ecNumber>
    </recommendedName>
    <alternativeName>
        <fullName evidence="8 10">Flavin transferase</fullName>
    </alternativeName>
</protein>
<keyword evidence="5 10" id="KW-0479">Metal-binding</keyword>